<dbReference type="GO" id="GO:0016747">
    <property type="term" value="F:acyltransferase activity, transferring groups other than amino-acyl groups"/>
    <property type="evidence" value="ECO:0007669"/>
    <property type="project" value="InterPro"/>
</dbReference>
<dbReference type="CDD" id="cd04301">
    <property type="entry name" value="NAT_SF"/>
    <property type="match status" value="1"/>
</dbReference>
<dbReference type="OrthoDB" id="162775at2"/>
<keyword evidence="2" id="KW-0012">Acyltransferase</keyword>
<dbReference type="PANTHER" id="PTHR43800">
    <property type="entry name" value="PEPTIDYL-LYSINE N-ACETYLTRANSFERASE YJAB"/>
    <property type="match status" value="1"/>
</dbReference>
<evidence type="ECO:0000313" key="5">
    <source>
        <dbReference type="Proteomes" id="UP000195437"/>
    </source>
</evidence>
<proteinExistence type="predicted"/>
<name>A0A1Y0IMN2_9BACL</name>
<organism evidence="4 5">
    <name type="scientific">Tumebacillus avium</name>
    <dbReference type="NCBI Taxonomy" id="1903704"/>
    <lineage>
        <taxon>Bacteria</taxon>
        <taxon>Bacillati</taxon>
        <taxon>Bacillota</taxon>
        <taxon>Bacilli</taxon>
        <taxon>Bacillales</taxon>
        <taxon>Alicyclobacillaceae</taxon>
        <taxon>Tumebacillus</taxon>
    </lineage>
</organism>
<evidence type="ECO:0000259" key="3">
    <source>
        <dbReference type="PROSITE" id="PS51186"/>
    </source>
</evidence>
<dbReference type="EMBL" id="CP021434">
    <property type="protein sequence ID" value="ARU60623.1"/>
    <property type="molecule type" value="Genomic_DNA"/>
</dbReference>
<sequence>MLHLIERNRDAYLPLLLLADPSEAMVRSYLPEGELYAWRSEEEETIGVLHLLEIEPGGVEIKNMAVREGYQGQGFGKQLVQAVLRNLKEREYREVVVRTGNSSIGNLAFYQKLGFRMSGIEFDYFTRTYEDTIVENGIPCRDLIIFKRPL</sequence>
<dbReference type="Proteomes" id="UP000195437">
    <property type="component" value="Chromosome"/>
</dbReference>
<evidence type="ECO:0000256" key="2">
    <source>
        <dbReference type="ARBA" id="ARBA00023315"/>
    </source>
</evidence>
<dbReference type="Gene3D" id="3.40.630.30">
    <property type="match status" value="1"/>
</dbReference>
<reference evidence="5" key="1">
    <citation type="submission" date="2017-05" db="EMBL/GenBank/DDBJ databases">
        <authorList>
            <person name="Sung H."/>
        </authorList>
    </citation>
    <scope>NUCLEOTIDE SEQUENCE [LARGE SCALE GENOMIC DNA]</scope>
    <source>
        <strain evidence="5">AR23208</strain>
    </source>
</reference>
<keyword evidence="5" id="KW-1185">Reference proteome</keyword>
<dbReference type="InterPro" id="IPR016181">
    <property type="entry name" value="Acyl_CoA_acyltransferase"/>
</dbReference>
<accession>A0A1Y0IMN2</accession>
<dbReference type="SUPFAM" id="SSF55729">
    <property type="entry name" value="Acyl-CoA N-acyltransferases (Nat)"/>
    <property type="match status" value="1"/>
</dbReference>
<feature type="domain" description="N-acetyltransferase" evidence="3">
    <location>
        <begin position="1"/>
        <end position="141"/>
    </location>
</feature>
<dbReference type="InterPro" id="IPR000182">
    <property type="entry name" value="GNAT_dom"/>
</dbReference>
<keyword evidence="1" id="KW-0808">Transferase</keyword>
<evidence type="ECO:0000313" key="4">
    <source>
        <dbReference type="EMBL" id="ARU60623.1"/>
    </source>
</evidence>
<dbReference type="RefSeq" id="WP_087456014.1">
    <property type="nucleotide sequence ID" value="NZ_CP021434.1"/>
</dbReference>
<protein>
    <recommendedName>
        <fullName evidence="3">N-acetyltransferase domain-containing protein</fullName>
    </recommendedName>
</protein>
<dbReference type="AlphaFoldDB" id="A0A1Y0IMN2"/>
<dbReference type="PROSITE" id="PS51186">
    <property type="entry name" value="GNAT"/>
    <property type="match status" value="1"/>
</dbReference>
<gene>
    <name evidence="4" type="ORF">CBW65_05645</name>
</gene>
<dbReference type="Pfam" id="PF00583">
    <property type="entry name" value="Acetyltransf_1"/>
    <property type="match status" value="1"/>
</dbReference>
<dbReference type="KEGG" id="tum:CBW65_05645"/>
<evidence type="ECO:0000256" key="1">
    <source>
        <dbReference type="ARBA" id="ARBA00022679"/>
    </source>
</evidence>
<dbReference type="PANTHER" id="PTHR43800:SF1">
    <property type="entry name" value="PEPTIDYL-LYSINE N-ACETYLTRANSFERASE YJAB"/>
    <property type="match status" value="1"/>
</dbReference>